<evidence type="ECO:0000256" key="5">
    <source>
        <dbReference type="ARBA" id="ARBA00023136"/>
    </source>
</evidence>
<keyword evidence="9" id="KW-1185">Reference proteome</keyword>
<dbReference type="NCBIfam" id="TIGR00374">
    <property type="entry name" value="flippase-like domain"/>
    <property type="match status" value="1"/>
</dbReference>
<keyword evidence="3 7" id="KW-0812">Transmembrane</keyword>
<evidence type="ECO:0000256" key="3">
    <source>
        <dbReference type="ARBA" id="ARBA00022692"/>
    </source>
</evidence>
<evidence type="ECO:0000256" key="6">
    <source>
        <dbReference type="SAM" id="MobiDB-lite"/>
    </source>
</evidence>
<proteinExistence type="predicted"/>
<feature type="region of interest" description="Disordered" evidence="6">
    <location>
        <begin position="346"/>
        <end position="379"/>
    </location>
</feature>
<feature type="transmembrane region" description="Helical" evidence="7">
    <location>
        <begin position="46"/>
        <end position="64"/>
    </location>
</feature>
<keyword evidence="2" id="KW-1003">Cell membrane</keyword>
<reference evidence="8 9" key="1">
    <citation type="submission" date="2016-11" db="EMBL/GenBank/DDBJ databases">
        <title>Study of marine rhodopsin-containing bacteria.</title>
        <authorList>
            <person name="Yoshizawa S."/>
            <person name="Kumagai Y."/>
            <person name="Kogure K."/>
        </authorList>
    </citation>
    <scope>NUCLEOTIDE SEQUENCE [LARGE SCALE GENOMIC DNA]</scope>
    <source>
        <strain evidence="8 9">SAORIC-28</strain>
    </source>
</reference>
<dbReference type="AlphaFoldDB" id="A0A271J2W8"/>
<evidence type="ECO:0000256" key="2">
    <source>
        <dbReference type="ARBA" id="ARBA00022475"/>
    </source>
</evidence>
<comment type="caution">
    <text evidence="8">The sequence shown here is derived from an EMBL/GenBank/DDBJ whole genome shotgun (WGS) entry which is preliminary data.</text>
</comment>
<evidence type="ECO:0008006" key="10">
    <source>
        <dbReference type="Google" id="ProtNLM"/>
    </source>
</evidence>
<dbReference type="RefSeq" id="WP_179299670.1">
    <property type="nucleotide sequence ID" value="NZ_MQWD01000001.1"/>
</dbReference>
<dbReference type="Proteomes" id="UP000216339">
    <property type="component" value="Unassembled WGS sequence"/>
</dbReference>
<protein>
    <recommendedName>
        <fullName evidence="10">TIGR00374 family protein</fullName>
    </recommendedName>
</protein>
<feature type="transmembrane region" description="Helical" evidence="7">
    <location>
        <begin position="171"/>
        <end position="194"/>
    </location>
</feature>
<keyword evidence="4 7" id="KW-1133">Transmembrane helix</keyword>
<feature type="transmembrane region" description="Helical" evidence="7">
    <location>
        <begin position="313"/>
        <end position="336"/>
    </location>
</feature>
<dbReference type="GO" id="GO:0005886">
    <property type="term" value="C:plasma membrane"/>
    <property type="evidence" value="ECO:0007669"/>
    <property type="project" value="UniProtKB-SubCell"/>
</dbReference>
<name>A0A271J2W8_9BACT</name>
<evidence type="ECO:0000313" key="8">
    <source>
        <dbReference type="EMBL" id="PAP77690.1"/>
    </source>
</evidence>
<gene>
    <name evidence="8" type="ORF">BSZ37_15190</name>
</gene>
<keyword evidence="5 7" id="KW-0472">Membrane</keyword>
<evidence type="ECO:0000256" key="1">
    <source>
        <dbReference type="ARBA" id="ARBA00004651"/>
    </source>
</evidence>
<evidence type="ECO:0000256" key="7">
    <source>
        <dbReference type="SAM" id="Phobius"/>
    </source>
</evidence>
<dbReference type="PANTHER" id="PTHR37693">
    <property type="entry name" value="PHOSPHATIDYLGLYCEROL LYSYLTRANSFERASE"/>
    <property type="match status" value="1"/>
</dbReference>
<comment type="subcellular location">
    <subcellularLocation>
        <location evidence="1">Cell membrane</location>
        <topology evidence="1">Multi-pass membrane protein</topology>
    </subcellularLocation>
</comment>
<evidence type="ECO:0000256" key="4">
    <source>
        <dbReference type="ARBA" id="ARBA00022989"/>
    </source>
</evidence>
<feature type="transmembrane region" description="Helical" evidence="7">
    <location>
        <begin position="12"/>
        <end position="34"/>
    </location>
</feature>
<feature type="compositionally biased region" description="Basic and acidic residues" evidence="6">
    <location>
        <begin position="364"/>
        <end position="379"/>
    </location>
</feature>
<dbReference type="PANTHER" id="PTHR37693:SF1">
    <property type="entry name" value="INTEGRAL MEMBRANE PROTEIN"/>
    <property type="match status" value="1"/>
</dbReference>
<dbReference type="Pfam" id="PF03706">
    <property type="entry name" value="LPG_synthase_TM"/>
    <property type="match status" value="1"/>
</dbReference>
<evidence type="ECO:0000313" key="9">
    <source>
        <dbReference type="Proteomes" id="UP000216339"/>
    </source>
</evidence>
<dbReference type="EMBL" id="MQWD01000001">
    <property type="protein sequence ID" value="PAP77690.1"/>
    <property type="molecule type" value="Genomic_DNA"/>
</dbReference>
<dbReference type="InterPro" id="IPR022791">
    <property type="entry name" value="L-PG_synthase/AglD"/>
</dbReference>
<accession>A0A271J2W8</accession>
<sequence>MSVAHRFPARRLLRAAAWLIPLGVALNVGVALLTTDGDAFREVGPVSPAAVVLCVGVALLPWATQSLRIGIWTRFAGHPIGFLSGLRIAAGGVLGSAVTPTAVGGGTIRWALATRRGLPPGHAASFLAVEAVEDLVFFAIALPLALMLSTGDEASSLRAALRSPAPALDDPVFTALLGAAAVGGALAVGARLALSGHLGARARHRARRIAARVRRPLRQTARDVRYVLALVARDGKRWFALSLSLTAVQWIARYSIATFVIALLGGPLRPFLFWILSWMTYAVSSAVPTPGAAGAAEATFYVLHLPFVGPERLVVATAAWRLLMFYVPALVASVAYPALGLAEREPAETAPEAEDDEAAPPLPAHREVASTPWLRERYA</sequence>
<organism evidence="8 9">
    <name type="scientific">Rubrivirga marina</name>
    <dbReference type="NCBI Taxonomy" id="1196024"/>
    <lineage>
        <taxon>Bacteria</taxon>
        <taxon>Pseudomonadati</taxon>
        <taxon>Rhodothermota</taxon>
        <taxon>Rhodothermia</taxon>
        <taxon>Rhodothermales</taxon>
        <taxon>Rubricoccaceae</taxon>
        <taxon>Rubrivirga</taxon>
    </lineage>
</organism>